<proteinExistence type="predicted"/>
<dbReference type="OrthoDB" id="13126at10239"/>
<reference evidence="1 2" key="1">
    <citation type="submission" date="2013-02" db="EMBL/GenBank/DDBJ databases">
        <authorList>
            <person name="Lukaszewicz M."/>
            <person name="Biegalska A."/>
            <person name="Krasowska A."/>
        </authorList>
    </citation>
    <scope>NUCLEOTIDE SEQUENCE [LARGE SCALE GENOMIC DNA]</scope>
</reference>
<organism evidence="1 2">
    <name type="scientific">Bacillus phage SIOphi</name>
    <dbReference type="NCBI Taxonomy" id="1285382"/>
    <lineage>
        <taxon>Viruses</taxon>
        <taxon>Duplodnaviria</taxon>
        <taxon>Heunggongvirae</taxon>
        <taxon>Uroviricota</taxon>
        <taxon>Caudoviricetes</taxon>
        <taxon>Herelleviridae</taxon>
        <taxon>Bastillevirinae</taxon>
        <taxon>Siophivirus</taxon>
        <taxon>Siophivirus SIOphi</taxon>
    </lineage>
</organism>
<keyword evidence="2" id="KW-1185">Reference proteome</keyword>
<gene>
    <name evidence="1" type="ORF">SIOphi_00060</name>
</gene>
<name>R4JMJ3_9CAUD</name>
<evidence type="ECO:0000313" key="1">
    <source>
        <dbReference type="EMBL" id="AGK86820.1"/>
    </source>
</evidence>
<sequence>MAERPSFLNQTAYATFKPDSLDTAAWSMSTPVLWEKSYLCPCRNKATRQPNPSCPRCHGRGIGFLPPTGIDMLIQSEEKGVFNGDIGIVDSGTAIGTPADRETRLAFRDRITLPNVQVTQHFIFDVTEKRIERGFYLVYDVKEIQYALVMDRELVEGTDYRFDRDKNMFFPNESLLGENVSLNISTTLRYLVSDLLKEHRYGRDQSGKLIKTQQKLLLKREDYFIDKEAFSLGVDEDTGQMIDTKRPGAVDGLNGFFRHTGGES</sequence>
<evidence type="ECO:0000313" key="2">
    <source>
        <dbReference type="Proteomes" id="UP000258501"/>
    </source>
</evidence>
<dbReference type="EMBL" id="KC699836">
    <property type="protein sequence ID" value="AGK86820.1"/>
    <property type="molecule type" value="Genomic_DNA"/>
</dbReference>
<protein>
    <submittedName>
        <fullName evidence="1">Uncharacterized protein</fullName>
    </submittedName>
</protein>
<dbReference type="Proteomes" id="UP000258501">
    <property type="component" value="Segment"/>
</dbReference>
<accession>R4JMJ3</accession>